<comment type="caution">
    <text evidence="2">The sequence shown here is derived from an EMBL/GenBank/DDBJ whole genome shotgun (WGS) entry which is preliminary data.</text>
</comment>
<dbReference type="PANTHER" id="PTHR47123">
    <property type="entry name" value="F-BOX PROTEIN SKIP23"/>
    <property type="match status" value="1"/>
</dbReference>
<dbReference type="InterPro" id="IPR011043">
    <property type="entry name" value="Gal_Oxase/kelch_b-propeller"/>
</dbReference>
<keyword evidence="3" id="KW-1185">Reference proteome</keyword>
<dbReference type="Proteomes" id="UP001141552">
    <property type="component" value="Unassembled WGS sequence"/>
</dbReference>
<evidence type="ECO:0000259" key="1">
    <source>
        <dbReference type="Pfam" id="PF03478"/>
    </source>
</evidence>
<dbReference type="SUPFAM" id="SSF50965">
    <property type="entry name" value="Galactose oxidase, central domain"/>
    <property type="match status" value="1"/>
</dbReference>
<dbReference type="PANTHER" id="PTHR47123:SF3">
    <property type="entry name" value="DUF295 DOMAIN-CONTAINING PROTEIN"/>
    <property type="match status" value="1"/>
</dbReference>
<feature type="domain" description="KIB1-4 beta-propeller" evidence="1">
    <location>
        <begin position="187"/>
        <end position="365"/>
    </location>
</feature>
<evidence type="ECO:0000313" key="2">
    <source>
        <dbReference type="EMBL" id="KAJ4827012.1"/>
    </source>
</evidence>
<dbReference type="EMBL" id="JAKUCV010006515">
    <property type="protein sequence ID" value="KAJ4827012.1"/>
    <property type="molecule type" value="Genomic_DNA"/>
</dbReference>
<organism evidence="2 3">
    <name type="scientific">Turnera subulata</name>
    <dbReference type="NCBI Taxonomy" id="218843"/>
    <lineage>
        <taxon>Eukaryota</taxon>
        <taxon>Viridiplantae</taxon>
        <taxon>Streptophyta</taxon>
        <taxon>Embryophyta</taxon>
        <taxon>Tracheophyta</taxon>
        <taxon>Spermatophyta</taxon>
        <taxon>Magnoliopsida</taxon>
        <taxon>eudicotyledons</taxon>
        <taxon>Gunneridae</taxon>
        <taxon>Pentapetalae</taxon>
        <taxon>rosids</taxon>
        <taxon>fabids</taxon>
        <taxon>Malpighiales</taxon>
        <taxon>Passifloraceae</taxon>
        <taxon>Turnera</taxon>
    </lineage>
</organism>
<name>A0A9Q0J3U2_9ROSI</name>
<reference evidence="2" key="1">
    <citation type="submission" date="2022-02" db="EMBL/GenBank/DDBJ databases">
        <authorList>
            <person name="Henning P.M."/>
            <person name="McCubbin A.G."/>
            <person name="Shore J.S."/>
        </authorList>
    </citation>
    <scope>NUCLEOTIDE SEQUENCE</scope>
    <source>
        <strain evidence="2">F60SS</strain>
        <tissue evidence="2">Leaves</tissue>
    </source>
</reference>
<dbReference type="InterPro" id="IPR005174">
    <property type="entry name" value="KIB1-4_b-propeller"/>
</dbReference>
<protein>
    <recommendedName>
        <fullName evidence="1">KIB1-4 beta-propeller domain-containing protein</fullName>
    </recommendedName>
</protein>
<reference evidence="2" key="2">
    <citation type="journal article" date="2023" name="Plants (Basel)">
        <title>Annotation of the Turnera subulata (Passifloraceae) Draft Genome Reveals the S-Locus Evolved after the Divergence of Turneroideae from Passifloroideae in a Stepwise Manner.</title>
        <authorList>
            <person name="Henning P.M."/>
            <person name="Roalson E.H."/>
            <person name="Mir W."/>
            <person name="McCubbin A.G."/>
            <person name="Shore J.S."/>
        </authorList>
    </citation>
    <scope>NUCLEOTIDE SEQUENCE</scope>
    <source>
        <tissue evidence="2">Leaves</tissue>
    </source>
</reference>
<gene>
    <name evidence="2" type="ORF">Tsubulata_025851</name>
</gene>
<proteinExistence type="predicted"/>
<evidence type="ECO:0000313" key="3">
    <source>
        <dbReference type="Proteomes" id="UP001141552"/>
    </source>
</evidence>
<dbReference type="AlphaFoldDB" id="A0A9Q0J3U2"/>
<dbReference type="Pfam" id="PF03478">
    <property type="entry name" value="Beta-prop_KIB1-4"/>
    <property type="match status" value="1"/>
</dbReference>
<dbReference type="InterPro" id="IPR051304">
    <property type="entry name" value="SCF_F-box_domain"/>
</dbReference>
<accession>A0A9Q0J3U2</accession>
<sequence>MVVGVFTSSASGEFAGRGDPLLLCGLYSLKIAGSTYPPYEGYALTETTIYSLQPLHDHHDNTCACWLVRILHLPEGSNYITYRPASWGGSKDESENKSNNNMNAILKDLTCCRLDEFKEENPYKWPWPKAINLLDFRVHEICNDYRLDLSGWQIHHSFPVAVSSGFDKIFSRTGGGGGYDDQKKTGTTFAVMAKDFEGYGHGLVVWRMGDDKWTPIFDPNTPAQKNFTMFLYSAGNAKFYVFNCQGYTFTFDPASPDPLMKRTQVAPGPQNHHHFCCASFDDNYKLEKVLEVPGSSIILGVFWQDKRFDIQVEKLDEEKQQWIKADGDELKDRVALFGPNFSPLYSFTCCAKYLPGYKPNCIYFDKAIYPHRQPPPKPACGHRGSQLVVFEMENGHATELCDQYGCSPILWPPPLGSPGLQPNNWIGKEHKTFLFANLTKCLTLAAGSFYPAQPW</sequence>